<proteinExistence type="predicted"/>
<gene>
    <name evidence="2" type="ORF">EVAR_19518_1</name>
</gene>
<evidence type="ECO:0000256" key="1">
    <source>
        <dbReference type="SAM" id="MobiDB-lite"/>
    </source>
</evidence>
<evidence type="ECO:0000313" key="3">
    <source>
        <dbReference type="Proteomes" id="UP000299102"/>
    </source>
</evidence>
<reference evidence="2 3" key="1">
    <citation type="journal article" date="2019" name="Commun. Biol.">
        <title>The bagworm genome reveals a unique fibroin gene that provides high tensile strength.</title>
        <authorList>
            <person name="Kono N."/>
            <person name="Nakamura H."/>
            <person name="Ohtoshi R."/>
            <person name="Tomita M."/>
            <person name="Numata K."/>
            <person name="Arakawa K."/>
        </authorList>
    </citation>
    <scope>NUCLEOTIDE SEQUENCE [LARGE SCALE GENOMIC DNA]</scope>
</reference>
<keyword evidence="3" id="KW-1185">Reference proteome</keyword>
<sequence length="114" mass="12403">MFETSVPWSPQKYVEPESKRANADTIRSAGPPKLPDERAAGYRISGVYAARPPARARDHALLRVKGGPAARGFCYTISSYFLCQISTSSRKFGMKGRCSKKPLQCPSAGARAPL</sequence>
<feature type="region of interest" description="Disordered" evidence="1">
    <location>
        <begin position="93"/>
        <end position="114"/>
    </location>
</feature>
<protein>
    <submittedName>
        <fullName evidence="2">Uncharacterized protein</fullName>
    </submittedName>
</protein>
<dbReference type="EMBL" id="BGZK01000169">
    <property type="protein sequence ID" value="GBP25038.1"/>
    <property type="molecule type" value="Genomic_DNA"/>
</dbReference>
<organism evidence="2 3">
    <name type="scientific">Eumeta variegata</name>
    <name type="common">Bagworm moth</name>
    <name type="synonym">Eumeta japonica</name>
    <dbReference type="NCBI Taxonomy" id="151549"/>
    <lineage>
        <taxon>Eukaryota</taxon>
        <taxon>Metazoa</taxon>
        <taxon>Ecdysozoa</taxon>
        <taxon>Arthropoda</taxon>
        <taxon>Hexapoda</taxon>
        <taxon>Insecta</taxon>
        <taxon>Pterygota</taxon>
        <taxon>Neoptera</taxon>
        <taxon>Endopterygota</taxon>
        <taxon>Lepidoptera</taxon>
        <taxon>Glossata</taxon>
        <taxon>Ditrysia</taxon>
        <taxon>Tineoidea</taxon>
        <taxon>Psychidae</taxon>
        <taxon>Oiketicinae</taxon>
        <taxon>Eumeta</taxon>
    </lineage>
</organism>
<dbReference type="AlphaFoldDB" id="A0A4C1UF66"/>
<dbReference type="Proteomes" id="UP000299102">
    <property type="component" value="Unassembled WGS sequence"/>
</dbReference>
<evidence type="ECO:0000313" key="2">
    <source>
        <dbReference type="EMBL" id="GBP25038.1"/>
    </source>
</evidence>
<feature type="region of interest" description="Disordered" evidence="1">
    <location>
        <begin position="1"/>
        <end position="37"/>
    </location>
</feature>
<accession>A0A4C1UF66</accession>
<name>A0A4C1UF66_EUMVA</name>
<comment type="caution">
    <text evidence="2">The sequence shown here is derived from an EMBL/GenBank/DDBJ whole genome shotgun (WGS) entry which is preliminary data.</text>
</comment>